<reference evidence="1 2" key="1">
    <citation type="submission" date="2015-04" db="EMBL/GenBank/DDBJ databases">
        <title>Comparative genomics of rhizobia nodulating Arachis hypogaea in China.</title>
        <authorList>
            <person name="Li Y."/>
        </authorList>
    </citation>
    <scope>NUCLEOTIDE SEQUENCE [LARGE SCALE GENOMIC DNA]</scope>
    <source>
        <strain evidence="1 2">CCBAU 51787</strain>
    </source>
</reference>
<accession>A0A4Q0SN47</accession>
<organism evidence="1 2">
    <name type="scientific">Bradyrhizobium zhanjiangense</name>
    <dbReference type="NCBI Taxonomy" id="1325107"/>
    <lineage>
        <taxon>Bacteria</taxon>
        <taxon>Pseudomonadati</taxon>
        <taxon>Pseudomonadota</taxon>
        <taxon>Alphaproteobacteria</taxon>
        <taxon>Hyphomicrobiales</taxon>
        <taxon>Nitrobacteraceae</taxon>
        <taxon>Bradyrhizobium</taxon>
    </lineage>
</organism>
<evidence type="ECO:0000313" key="2">
    <source>
        <dbReference type="Proteomes" id="UP000290565"/>
    </source>
</evidence>
<gene>
    <name evidence="1" type="ORF">XH94_09495</name>
</gene>
<proteinExistence type="predicted"/>
<dbReference type="EMBL" id="LBJM01000023">
    <property type="protein sequence ID" value="RXH41067.1"/>
    <property type="molecule type" value="Genomic_DNA"/>
</dbReference>
<protein>
    <submittedName>
        <fullName evidence="1">Uncharacterized protein</fullName>
    </submittedName>
</protein>
<dbReference type="RefSeq" id="WP_128944326.1">
    <property type="nucleotide sequence ID" value="NZ_LBJM01000023.1"/>
</dbReference>
<evidence type="ECO:0000313" key="1">
    <source>
        <dbReference type="EMBL" id="RXH41067.1"/>
    </source>
</evidence>
<sequence>MATQQQLDDLKAALYAGITTVSYEGKSTTFRSLDEMRGLIAMLENELGICRPTRVVIRSEKGW</sequence>
<comment type="caution">
    <text evidence="1">The sequence shown here is derived from an EMBL/GenBank/DDBJ whole genome shotgun (WGS) entry which is preliminary data.</text>
</comment>
<dbReference type="NCBIfam" id="NF047331">
    <property type="entry name" value="phage_HTJ"/>
    <property type="match status" value="1"/>
</dbReference>
<dbReference type="AlphaFoldDB" id="A0A4Q0SN47"/>
<name>A0A4Q0SN47_9BRAD</name>
<dbReference type="InterPro" id="IPR036626">
    <property type="entry name" value="GpW_sf"/>
</dbReference>
<dbReference type="Gene3D" id="3.30.1580.10">
    <property type="entry name" value="Head-to-tail joining protein W"/>
    <property type="match status" value="1"/>
</dbReference>
<dbReference type="Proteomes" id="UP000290565">
    <property type="component" value="Unassembled WGS sequence"/>
</dbReference>
<dbReference type="GO" id="GO:0019058">
    <property type="term" value="P:viral life cycle"/>
    <property type="evidence" value="ECO:0007669"/>
    <property type="project" value="InterPro"/>
</dbReference>